<reference evidence="1" key="1">
    <citation type="submission" date="2021-03" db="EMBL/GenBank/DDBJ databases">
        <title>Acanthopleuribacteraceae sp. M133.</title>
        <authorList>
            <person name="Wang G."/>
        </authorList>
    </citation>
    <scope>NUCLEOTIDE SEQUENCE</scope>
    <source>
        <strain evidence="1">M133</strain>
    </source>
</reference>
<proteinExistence type="predicted"/>
<name>A0A8A4TDM9_SULCO</name>
<dbReference type="AlphaFoldDB" id="A0A8A4TDM9"/>
<accession>A0A8A4TDM9</accession>
<evidence type="ECO:0000313" key="2">
    <source>
        <dbReference type="Proteomes" id="UP000663929"/>
    </source>
</evidence>
<dbReference type="EMBL" id="CP071793">
    <property type="protein sequence ID" value="QTD47677.1"/>
    <property type="molecule type" value="Genomic_DNA"/>
</dbReference>
<dbReference type="Proteomes" id="UP000663929">
    <property type="component" value="Chromosome"/>
</dbReference>
<dbReference type="KEGG" id="scor:J3U87_18960"/>
<gene>
    <name evidence="1" type="ORF">J3U87_18960</name>
</gene>
<evidence type="ECO:0000313" key="1">
    <source>
        <dbReference type="EMBL" id="QTD47677.1"/>
    </source>
</evidence>
<sequence length="178" mass="19465">MDRRQFLKLGVTGGALLTMSAWMSKGTFWGTGTHLARRGNYQYQFLTEADHEVVSALIPAILAGTAAARDKELAEEVVRGVDIAASHFRPAIQKEIRQLFTVLTLPATRVLACGVWSGWSQADPARVEGFLASWRNSRMALLRSGYDALQQLTVASWYGNPKSWSGLGYEGPPPLANA</sequence>
<keyword evidence="2" id="KW-1185">Reference proteome</keyword>
<protein>
    <submittedName>
        <fullName evidence="1">Uncharacterized protein</fullName>
    </submittedName>
</protein>
<organism evidence="1 2">
    <name type="scientific">Sulfidibacter corallicola</name>
    <dbReference type="NCBI Taxonomy" id="2818388"/>
    <lineage>
        <taxon>Bacteria</taxon>
        <taxon>Pseudomonadati</taxon>
        <taxon>Acidobacteriota</taxon>
        <taxon>Holophagae</taxon>
        <taxon>Acanthopleuribacterales</taxon>
        <taxon>Acanthopleuribacteraceae</taxon>
        <taxon>Sulfidibacter</taxon>
    </lineage>
</organism>
<dbReference type="RefSeq" id="WP_237377344.1">
    <property type="nucleotide sequence ID" value="NZ_CP071793.1"/>
</dbReference>